<evidence type="ECO:0000256" key="3">
    <source>
        <dbReference type="ARBA" id="ARBA00022827"/>
    </source>
</evidence>
<dbReference type="PANTHER" id="PTHR42877:SF4">
    <property type="entry name" value="FAD_NAD(P)-BINDING DOMAIN-CONTAINING PROTEIN-RELATED"/>
    <property type="match status" value="1"/>
</dbReference>
<evidence type="ECO:0000313" key="6">
    <source>
        <dbReference type="Proteomes" id="UP001519535"/>
    </source>
</evidence>
<protein>
    <submittedName>
        <fullName evidence="5">NAD(P)/FAD-dependent oxidoreductase</fullName>
    </submittedName>
</protein>
<dbReference type="Proteomes" id="UP001519535">
    <property type="component" value="Unassembled WGS sequence"/>
</dbReference>
<evidence type="ECO:0000256" key="2">
    <source>
        <dbReference type="ARBA" id="ARBA00022630"/>
    </source>
</evidence>
<dbReference type="SUPFAM" id="SSF51905">
    <property type="entry name" value="FAD/NAD(P)-binding domain"/>
    <property type="match status" value="2"/>
</dbReference>
<evidence type="ECO:0000256" key="4">
    <source>
        <dbReference type="ARBA" id="ARBA00023002"/>
    </source>
</evidence>
<reference evidence="5 6" key="1">
    <citation type="submission" date="2021-05" db="EMBL/GenBank/DDBJ databases">
        <title>Mycobacterium acidophilum sp. nov., an extremely acid-tolerant member of the genus Mycobacterium.</title>
        <authorList>
            <person name="Xia J."/>
        </authorList>
    </citation>
    <scope>NUCLEOTIDE SEQUENCE [LARGE SCALE GENOMIC DNA]</scope>
    <source>
        <strain evidence="5 6">M1</strain>
    </source>
</reference>
<dbReference type="InterPro" id="IPR051209">
    <property type="entry name" value="FAD-bind_Monooxygenase_sf"/>
</dbReference>
<dbReference type="EMBL" id="JAHCLR010000030">
    <property type="protein sequence ID" value="MBS9534788.1"/>
    <property type="molecule type" value="Genomic_DNA"/>
</dbReference>
<organism evidence="5 6">
    <name type="scientific">Mycolicibacter acidiphilus</name>
    <dbReference type="NCBI Taxonomy" id="2835306"/>
    <lineage>
        <taxon>Bacteria</taxon>
        <taxon>Bacillati</taxon>
        <taxon>Actinomycetota</taxon>
        <taxon>Actinomycetes</taxon>
        <taxon>Mycobacteriales</taxon>
        <taxon>Mycobacteriaceae</taxon>
        <taxon>Mycolicibacter</taxon>
    </lineage>
</organism>
<comment type="caution">
    <text evidence="5">The sequence shown here is derived from an EMBL/GenBank/DDBJ whole genome shotgun (WGS) entry which is preliminary data.</text>
</comment>
<keyword evidence="2" id="KW-0285">Flavoprotein</keyword>
<dbReference type="PANTHER" id="PTHR42877">
    <property type="entry name" value="L-ORNITHINE N(5)-MONOOXYGENASE-RELATED"/>
    <property type="match status" value="1"/>
</dbReference>
<dbReference type="RefSeq" id="WP_214093656.1">
    <property type="nucleotide sequence ID" value="NZ_JAHCLR010000030.1"/>
</dbReference>
<dbReference type="InterPro" id="IPR036188">
    <property type="entry name" value="FAD/NAD-bd_sf"/>
</dbReference>
<evidence type="ECO:0000256" key="1">
    <source>
        <dbReference type="ARBA" id="ARBA00010139"/>
    </source>
</evidence>
<dbReference type="InterPro" id="IPR020946">
    <property type="entry name" value="Flavin_mOase-like"/>
</dbReference>
<name>A0ABS5RML2_9MYCO</name>
<keyword evidence="4" id="KW-0560">Oxidoreductase</keyword>
<evidence type="ECO:0000313" key="5">
    <source>
        <dbReference type="EMBL" id="MBS9534788.1"/>
    </source>
</evidence>
<comment type="similarity">
    <text evidence="1">Belongs to the FAD-binding monooxygenase family.</text>
</comment>
<dbReference type="Pfam" id="PF00743">
    <property type="entry name" value="FMO-like"/>
    <property type="match status" value="1"/>
</dbReference>
<dbReference type="Gene3D" id="3.50.50.60">
    <property type="entry name" value="FAD/NAD(P)-binding domain"/>
    <property type="match status" value="2"/>
</dbReference>
<gene>
    <name evidence="5" type="ORF">KIH27_14440</name>
</gene>
<keyword evidence="3" id="KW-0274">FAD</keyword>
<sequence>MTTSHHQVGIIGAGFGGLCTAIRLKQSGSDDFVLFERDSGIGGTWHANTYPGAQCDIPSALYSFSFAPNPDWTRLYPLQAEIKGYLQDCARRFDVERHIRFNDDVTDAQWSDDAQLWRITTASGHRCTVSTLVAATGPFSQPSVPVIDGMADFDGPVLHSAKWDHSVDLTGKRVAVIGTGASAVQIIPQLQPAVEQLVVFQRTATWIMPHPDRPVSPRTRRTFRRLPVLQRALRESVNLVQEAMVPGLIYQPALLKSAEAIGRWHLRRQIADPDLRAKLTPHYTFGCKRPTFSNKYFPAMAAANTVVETAPVERITPTGIQARDGQHYELDAIILATGFDITGNDGFNRIRGRHGRTLAQTWADDAMSTHLGTTIAGFPNLYMILGPNSAIYTSQVVTIEAQVDYIMSALDLMRRRGLRSLEVRPEVQREFVAKTDRVLAGSAWNSGGCSSYYLGAGGRNVTFWPGFARSFQNRMRRLRAGDFVARVAGRSADVVPAPVPAEAVR</sequence>
<keyword evidence="6" id="KW-1185">Reference proteome</keyword>
<accession>A0ABS5RML2</accession>
<proteinExistence type="inferred from homology"/>